<feature type="region of interest" description="Disordered" evidence="1">
    <location>
        <begin position="139"/>
        <end position="167"/>
    </location>
</feature>
<keyword evidence="2" id="KW-0472">Membrane</keyword>
<evidence type="ECO:0000313" key="4">
    <source>
        <dbReference type="Proteomes" id="UP001199816"/>
    </source>
</evidence>
<evidence type="ECO:0000256" key="2">
    <source>
        <dbReference type="SAM" id="Phobius"/>
    </source>
</evidence>
<sequence>MENRDRQISDKVNAYRIGDFDPDAGWAQLEQRLYPRKKRILSWRYAAAACLIACIAGAFLYSNHSGKTAHRAGLAAVRLMNNTLPAMVNDGSLHPPVPPEKTGIQQQFRSHAPVAKPSYTRMQPVVEKSVPLHTGPAIATGTTDPQKPEPVTAAVTPAASAGKPSGQLPVLTEEAFEAVVNPGKPRSEKQKRFLKYLAARARQTDYTGEKLSSSSTIVKF</sequence>
<feature type="transmembrane region" description="Helical" evidence="2">
    <location>
        <begin position="41"/>
        <end position="61"/>
    </location>
</feature>
<keyword evidence="2" id="KW-1133">Transmembrane helix</keyword>
<evidence type="ECO:0000313" key="3">
    <source>
        <dbReference type="EMBL" id="MCD2421481.1"/>
    </source>
</evidence>
<keyword evidence="4" id="KW-1185">Reference proteome</keyword>
<dbReference type="RefSeq" id="WP_231002387.1">
    <property type="nucleotide sequence ID" value="NZ_JAJNEC010000003.1"/>
</dbReference>
<keyword evidence="2" id="KW-0812">Transmembrane</keyword>
<reference evidence="3 4" key="1">
    <citation type="submission" date="2021-11" db="EMBL/GenBank/DDBJ databases">
        <title>Genomic of Niabella pedocola.</title>
        <authorList>
            <person name="Wu T."/>
        </authorList>
    </citation>
    <scope>NUCLEOTIDE SEQUENCE [LARGE SCALE GENOMIC DNA]</scope>
    <source>
        <strain evidence="3 4">JCM 31011</strain>
    </source>
</reference>
<name>A0ABS8PK57_9BACT</name>
<dbReference type="Proteomes" id="UP001199816">
    <property type="component" value="Unassembled WGS sequence"/>
</dbReference>
<evidence type="ECO:0000256" key="1">
    <source>
        <dbReference type="SAM" id="MobiDB-lite"/>
    </source>
</evidence>
<accession>A0ABS8PK57</accession>
<comment type="caution">
    <text evidence="3">The sequence shown here is derived from an EMBL/GenBank/DDBJ whole genome shotgun (WGS) entry which is preliminary data.</text>
</comment>
<gene>
    <name evidence="3" type="ORF">LQ567_01820</name>
</gene>
<feature type="compositionally biased region" description="Low complexity" evidence="1">
    <location>
        <begin position="150"/>
        <end position="159"/>
    </location>
</feature>
<proteinExistence type="predicted"/>
<organism evidence="3 4">
    <name type="scientific">Niabella pedocola</name>
    <dbReference type="NCBI Taxonomy" id="1752077"/>
    <lineage>
        <taxon>Bacteria</taxon>
        <taxon>Pseudomonadati</taxon>
        <taxon>Bacteroidota</taxon>
        <taxon>Chitinophagia</taxon>
        <taxon>Chitinophagales</taxon>
        <taxon>Chitinophagaceae</taxon>
        <taxon>Niabella</taxon>
    </lineage>
</organism>
<dbReference type="EMBL" id="JAJNEC010000003">
    <property type="protein sequence ID" value="MCD2421481.1"/>
    <property type="molecule type" value="Genomic_DNA"/>
</dbReference>
<protein>
    <submittedName>
        <fullName evidence="3">Uncharacterized protein</fullName>
    </submittedName>
</protein>